<dbReference type="AlphaFoldDB" id="A0A7X3FLM4"/>
<protein>
    <submittedName>
        <fullName evidence="1">DUF2515 domain-containing protein</fullName>
    </submittedName>
</protein>
<keyword evidence="2" id="KW-1185">Reference proteome</keyword>
<comment type="caution">
    <text evidence="1">The sequence shown here is derived from an EMBL/GenBank/DDBJ whole genome shotgun (WGS) entry which is preliminary data.</text>
</comment>
<evidence type="ECO:0000313" key="2">
    <source>
        <dbReference type="Proteomes" id="UP000490800"/>
    </source>
</evidence>
<dbReference type="OrthoDB" id="2690514at2"/>
<name>A0A7X3FLM4_9BACL</name>
<dbReference type="Proteomes" id="UP000490800">
    <property type="component" value="Unassembled WGS sequence"/>
</dbReference>
<dbReference type="Pfam" id="PF10720">
    <property type="entry name" value="DUF2515"/>
    <property type="match status" value="1"/>
</dbReference>
<evidence type="ECO:0000313" key="1">
    <source>
        <dbReference type="EMBL" id="MVP01744.1"/>
    </source>
</evidence>
<gene>
    <name evidence="1" type="ORF">EDM21_19810</name>
</gene>
<proteinExistence type="predicted"/>
<reference evidence="1 2" key="1">
    <citation type="journal article" date="2019" name="Microorganisms">
        <title>Paenibacillus lutrae sp. nov., A Chitinolytic Species Isolated from A River Otter in Castril Natural Park, Granada, Spain.</title>
        <authorList>
            <person name="Rodriguez M."/>
            <person name="Reina J.C."/>
            <person name="Bejar V."/>
            <person name="Llamas I."/>
        </authorList>
    </citation>
    <scope>NUCLEOTIDE SEQUENCE [LARGE SCALE GENOMIC DNA]</scope>
    <source>
        <strain evidence="1 2">N10</strain>
    </source>
</reference>
<dbReference type="InterPro" id="IPR019658">
    <property type="entry name" value="DUF2515"/>
</dbReference>
<sequence>MNHAKENSIWRTIGSWIRSLPKTLAQLILAKRTSMQSARKLQAAATRKLVPDQATIRRLQHTCTALIPESFTSPSLSESLSFTSEENSLIEQIRLATGRGNRNNVTRTQAYWEMYTKHPELHWALLAHMVSRNGGWSMTDLHGQYLPFLLSPSQRQTIFSFLEKANCLIFGDAYPQLLLYQATLTSKQSLFHLLPAFGVSAFMKPVWEEFWRAQDSVMLTTALIINEQHYIEGRVVKAPYYAEHVLGSLKFQMQALMQLNQIVFPFAKKSGDKVLQDPPIHLAGAILEDFSDLRERIQFGKTLYGILFGIPAVYEGVLRFAAYPHTGSRADYWPHLFTNAQEEPPSITTHLNKIAGCELMPGASQVYSPRLTDAWDDVPLAPVEPGDWFHTADVLGFIGDIAIPDLFEMSAESCFGLHKVQTAALAAQQLKG</sequence>
<accession>A0A7X3FLM4</accession>
<dbReference type="EMBL" id="RHLK01000015">
    <property type="protein sequence ID" value="MVP01744.1"/>
    <property type="molecule type" value="Genomic_DNA"/>
</dbReference>
<dbReference type="RefSeq" id="WP_157338180.1">
    <property type="nucleotide sequence ID" value="NZ_RHLK01000015.1"/>
</dbReference>
<organism evidence="1 2">
    <name type="scientific">Paenibacillus lutrae</name>
    <dbReference type="NCBI Taxonomy" id="2078573"/>
    <lineage>
        <taxon>Bacteria</taxon>
        <taxon>Bacillati</taxon>
        <taxon>Bacillota</taxon>
        <taxon>Bacilli</taxon>
        <taxon>Bacillales</taxon>
        <taxon>Paenibacillaceae</taxon>
        <taxon>Paenibacillus</taxon>
    </lineage>
</organism>